<gene>
    <name evidence="1" type="ORF">COU23_01160</name>
</gene>
<evidence type="ECO:0008006" key="3">
    <source>
        <dbReference type="Google" id="ProtNLM"/>
    </source>
</evidence>
<protein>
    <recommendedName>
        <fullName evidence="3">Aminoglycoside phosphotransferase domain-containing protein</fullName>
    </recommendedName>
</protein>
<dbReference type="InterPro" id="IPR011009">
    <property type="entry name" value="Kinase-like_dom_sf"/>
</dbReference>
<evidence type="ECO:0000313" key="1">
    <source>
        <dbReference type="EMBL" id="PIT89945.1"/>
    </source>
</evidence>
<dbReference type="EMBL" id="PFBP01000019">
    <property type="protein sequence ID" value="PIT89945.1"/>
    <property type="molecule type" value="Genomic_DNA"/>
</dbReference>
<proteinExistence type="predicted"/>
<organism evidence="1 2">
    <name type="scientific">Candidatus Kuenenbacteria bacterium CG10_big_fil_rev_8_21_14_0_10_36_11</name>
    <dbReference type="NCBI Taxonomy" id="1974618"/>
    <lineage>
        <taxon>Bacteria</taxon>
        <taxon>Candidatus Kueneniibacteriota</taxon>
    </lineage>
</organism>
<dbReference type="SUPFAM" id="SSF56112">
    <property type="entry name" value="Protein kinase-like (PK-like)"/>
    <property type="match status" value="1"/>
</dbReference>
<comment type="caution">
    <text evidence="1">The sequence shown here is derived from an EMBL/GenBank/DDBJ whole genome shotgun (WGS) entry which is preliminary data.</text>
</comment>
<reference evidence="2" key="1">
    <citation type="submission" date="2017-09" db="EMBL/GenBank/DDBJ databases">
        <title>Depth-based differentiation of microbial function through sediment-hosted aquifers and enrichment of novel symbionts in the deep terrestrial subsurface.</title>
        <authorList>
            <person name="Probst A.J."/>
            <person name="Ladd B."/>
            <person name="Jarett J.K."/>
            <person name="Geller-Mcgrath D.E."/>
            <person name="Sieber C.M.K."/>
            <person name="Emerson J.B."/>
            <person name="Anantharaman K."/>
            <person name="Thomas B.C."/>
            <person name="Malmstrom R."/>
            <person name="Stieglmeier M."/>
            <person name="Klingl A."/>
            <person name="Woyke T."/>
            <person name="Ryan C.M."/>
            <person name="Banfield J.F."/>
        </authorList>
    </citation>
    <scope>NUCLEOTIDE SEQUENCE [LARGE SCALE GENOMIC DNA]</scope>
</reference>
<sequence length="320" mass="38028">MPLNHEVIKKRNTLLKKFNLKLIKVFDTNDHEDYKDVVLVYDKKDKKKKVLRVGEHRAINFFYSGYQGKNLIIPKIYQINIKDNNKYEMEEFIDGKLLVELLKKQTAACPLDNKYLELLIKVFWEFQIIAKEVKLSKQEVLNAKIKKHLEQAFKVMDLGLKVRVEKLFSSKSVVEFFTGLNYPRKWKFSVDNLILTPDNKIGFVDLARAGKSFWGYDLGWIFWPLWFHFPIQEYKKVREHFIWLENLFHQVEKHKPAKIKKINIQFSGYLLILERIIGAMFDFAANISHARKITKSKQKTKAFVKFLNKLLELTLNKIEN</sequence>
<accession>A0A2M6WB94</accession>
<dbReference type="AlphaFoldDB" id="A0A2M6WB94"/>
<dbReference type="Proteomes" id="UP000231464">
    <property type="component" value="Unassembled WGS sequence"/>
</dbReference>
<name>A0A2M6WB94_9BACT</name>
<evidence type="ECO:0000313" key="2">
    <source>
        <dbReference type="Proteomes" id="UP000231464"/>
    </source>
</evidence>